<keyword evidence="5 6" id="KW-0472">Membrane</keyword>
<dbReference type="InterPro" id="IPR002781">
    <property type="entry name" value="TM_pro_TauE-like"/>
</dbReference>
<sequence length="277" mass="27603">MTILALLAGAVIGLTLGTLGGGGSVLTVPALIYLLGFTPVAATTASLVVVTVTSAVALTAHARAGHVGWRTGLLFAAAGIVPALLGGALAARLPDAVLTAAFALVAAPAAARMLRPRKSTLDARRTERTEPTERTDRTHRTPTPPAAPGTPRTVTRVRPAQAAAAGAGLGGLTGVLGVGGGFLVVPALTGVLGMRMRAAVGTSLLVITVNAPAALALRSGTIGTLDWSVTGPFIGAAVLGAWDGRRLAAKVSADALRRVFAVLLLAVAAFMLLDAAL</sequence>
<evidence type="ECO:0000256" key="5">
    <source>
        <dbReference type="ARBA" id="ARBA00023136"/>
    </source>
</evidence>
<keyword evidence="6" id="KW-1003">Cell membrane</keyword>
<organism evidence="8 9">
    <name type="scientific">Streptomyces thermocoprophilus</name>
    <dbReference type="NCBI Taxonomy" id="78356"/>
    <lineage>
        <taxon>Bacteria</taxon>
        <taxon>Bacillati</taxon>
        <taxon>Actinomycetota</taxon>
        <taxon>Actinomycetes</taxon>
        <taxon>Kitasatosporales</taxon>
        <taxon>Streptomycetaceae</taxon>
        <taxon>Streptomyces</taxon>
    </lineage>
</organism>
<evidence type="ECO:0000256" key="1">
    <source>
        <dbReference type="ARBA" id="ARBA00004141"/>
    </source>
</evidence>
<feature type="transmembrane region" description="Helical" evidence="6">
    <location>
        <begin position="96"/>
        <end position="114"/>
    </location>
</feature>
<feature type="transmembrane region" description="Helical" evidence="6">
    <location>
        <begin position="162"/>
        <end position="184"/>
    </location>
</feature>
<evidence type="ECO:0000256" key="7">
    <source>
        <dbReference type="SAM" id="MobiDB-lite"/>
    </source>
</evidence>
<feature type="transmembrane region" description="Helical" evidence="6">
    <location>
        <begin position="255"/>
        <end position="273"/>
    </location>
</feature>
<feature type="region of interest" description="Disordered" evidence="7">
    <location>
        <begin position="118"/>
        <end position="155"/>
    </location>
</feature>
<comment type="caution">
    <text evidence="8">The sequence shown here is derived from an EMBL/GenBank/DDBJ whole genome shotgun (WGS) entry which is preliminary data.</text>
</comment>
<keyword evidence="4 6" id="KW-1133">Transmembrane helix</keyword>
<evidence type="ECO:0000256" key="4">
    <source>
        <dbReference type="ARBA" id="ARBA00022989"/>
    </source>
</evidence>
<comment type="subcellular location">
    <subcellularLocation>
        <location evidence="6">Cell membrane</location>
        <topology evidence="6">Multi-pass membrane protein</topology>
    </subcellularLocation>
    <subcellularLocation>
        <location evidence="1">Membrane</location>
        <topology evidence="1">Multi-pass membrane protein</topology>
    </subcellularLocation>
</comment>
<comment type="similarity">
    <text evidence="2 6">Belongs to the 4-toluene sulfonate uptake permease (TSUP) (TC 2.A.102) family.</text>
</comment>
<proteinExistence type="inferred from homology"/>
<protein>
    <recommendedName>
        <fullName evidence="6">Probable membrane transporter protein</fullName>
    </recommendedName>
</protein>
<evidence type="ECO:0000256" key="3">
    <source>
        <dbReference type="ARBA" id="ARBA00022692"/>
    </source>
</evidence>
<evidence type="ECO:0000313" key="8">
    <source>
        <dbReference type="EMBL" id="MFB9733683.1"/>
    </source>
</evidence>
<name>A0ABV5V798_9ACTN</name>
<keyword evidence="9" id="KW-1185">Reference proteome</keyword>
<keyword evidence="3 6" id="KW-0812">Transmembrane</keyword>
<feature type="compositionally biased region" description="Basic and acidic residues" evidence="7">
    <location>
        <begin position="119"/>
        <end position="139"/>
    </location>
</feature>
<dbReference type="RefSeq" id="WP_383226189.1">
    <property type="nucleotide sequence ID" value="NZ_JBHMAR010000001.1"/>
</dbReference>
<dbReference type="InterPro" id="IPR051598">
    <property type="entry name" value="TSUP/Inactive_protease-like"/>
</dbReference>
<feature type="transmembrane region" description="Helical" evidence="6">
    <location>
        <begin position="72"/>
        <end position="90"/>
    </location>
</feature>
<dbReference type="PANTHER" id="PTHR43701:SF2">
    <property type="entry name" value="MEMBRANE TRANSPORTER PROTEIN YJNA-RELATED"/>
    <property type="match status" value="1"/>
</dbReference>
<dbReference type="PANTHER" id="PTHR43701">
    <property type="entry name" value="MEMBRANE TRANSPORTER PROTEIN MJ0441-RELATED"/>
    <property type="match status" value="1"/>
</dbReference>
<gene>
    <name evidence="8" type="ORF">ACFFRO_00725</name>
</gene>
<reference evidence="8 9" key="1">
    <citation type="submission" date="2024-09" db="EMBL/GenBank/DDBJ databases">
        <authorList>
            <person name="Sun Q."/>
            <person name="Mori K."/>
        </authorList>
    </citation>
    <scope>NUCLEOTIDE SEQUENCE [LARGE SCALE GENOMIC DNA]</scope>
    <source>
        <strain evidence="8 9">JCM 10918</strain>
    </source>
</reference>
<accession>A0ABV5V798</accession>
<evidence type="ECO:0000256" key="2">
    <source>
        <dbReference type="ARBA" id="ARBA00009142"/>
    </source>
</evidence>
<dbReference type="EMBL" id="JBHMAR010000001">
    <property type="protein sequence ID" value="MFB9733683.1"/>
    <property type="molecule type" value="Genomic_DNA"/>
</dbReference>
<evidence type="ECO:0000256" key="6">
    <source>
        <dbReference type="RuleBase" id="RU363041"/>
    </source>
</evidence>
<evidence type="ECO:0000313" key="9">
    <source>
        <dbReference type="Proteomes" id="UP001589703"/>
    </source>
</evidence>
<dbReference type="Proteomes" id="UP001589703">
    <property type="component" value="Unassembled WGS sequence"/>
</dbReference>
<feature type="transmembrane region" description="Helical" evidence="6">
    <location>
        <begin position="30"/>
        <end position="60"/>
    </location>
</feature>
<dbReference type="Pfam" id="PF01925">
    <property type="entry name" value="TauE"/>
    <property type="match status" value="1"/>
</dbReference>